<feature type="domain" description="EF-hand" evidence="5">
    <location>
        <begin position="10"/>
        <end position="45"/>
    </location>
</feature>
<keyword evidence="2" id="KW-0677">Repeat</keyword>
<dbReference type="PROSITE" id="PS50222">
    <property type="entry name" value="EF_HAND_2"/>
    <property type="match status" value="3"/>
</dbReference>
<dbReference type="GO" id="GO:0005737">
    <property type="term" value="C:cytoplasm"/>
    <property type="evidence" value="ECO:0000318"/>
    <property type="project" value="GO_Central"/>
</dbReference>
<proteinExistence type="predicted"/>
<accession>A0A7M7P952</accession>
<dbReference type="InterPro" id="IPR011992">
    <property type="entry name" value="EF-hand-dom_pair"/>
</dbReference>
<dbReference type="SMART" id="SM00054">
    <property type="entry name" value="EFh"/>
    <property type="match status" value="2"/>
</dbReference>
<dbReference type="GeneID" id="115926754"/>
<dbReference type="FunFam" id="1.10.238.10:FF:000402">
    <property type="entry name" value="Calcium-binding protein SPEC 2D"/>
    <property type="match status" value="1"/>
</dbReference>
<dbReference type="InParanoid" id="A0A7M7P952"/>
<evidence type="ECO:0000256" key="2">
    <source>
        <dbReference type="ARBA" id="ARBA00022737"/>
    </source>
</evidence>
<comment type="function">
    <text evidence="4">Calcium-binding protein involved in larval development and metamorphosis. Likely to function as calcium buffers mediating the transport of calcium from the sea water to the blastocoel where calcium is required for skeleton formation.</text>
</comment>
<dbReference type="Proteomes" id="UP000007110">
    <property type="component" value="Unassembled WGS sequence"/>
</dbReference>
<dbReference type="CDD" id="cd00051">
    <property type="entry name" value="EFh"/>
    <property type="match status" value="1"/>
</dbReference>
<dbReference type="GO" id="GO:0000226">
    <property type="term" value="P:microtubule cytoskeleton organization"/>
    <property type="evidence" value="ECO:0000318"/>
    <property type="project" value="GO_Central"/>
</dbReference>
<evidence type="ECO:0000256" key="3">
    <source>
        <dbReference type="ARBA" id="ARBA00022837"/>
    </source>
</evidence>
<dbReference type="InterPro" id="IPR002048">
    <property type="entry name" value="EF_hand_dom"/>
</dbReference>
<feature type="domain" description="EF-hand" evidence="5">
    <location>
        <begin position="108"/>
        <end position="141"/>
    </location>
</feature>
<keyword evidence="3" id="KW-0106">Calcium</keyword>
<keyword evidence="1" id="KW-0479">Metal-binding</keyword>
<evidence type="ECO:0000256" key="4">
    <source>
        <dbReference type="ARBA" id="ARBA00054299"/>
    </source>
</evidence>
<dbReference type="PANTHER" id="PTHR23050">
    <property type="entry name" value="CALCIUM BINDING PROTEIN"/>
    <property type="match status" value="1"/>
</dbReference>
<dbReference type="GO" id="GO:0030234">
    <property type="term" value="F:enzyme regulator activity"/>
    <property type="evidence" value="ECO:0000318"/>
    <property type="project" value="GO_Central"/>
</dbReference>
<evidence type="ECO:0000313" key="7">
    <source>
        <dbReference type="Proteomes" id="UP000007110"/>
    </source>
</evidence>
<dbReference type="RefSeq" id="XP_030847875.1">
    <property type="nucleotide sequence ID" value="XM_030992015.1"/>
</dbReference>
<organism evidence="6 7">
    <name type="scientific">Strongylocentrotus purpuratus</name>
    <name type="common">Purple sea urchin</name>
    <dbReference type="NCBI Taxonomy" id="7668"/>
    <lineage>
        <taxon>Eukaryota</taxon>
        <taxon>Metazoa</taxon>
        <taxon>Echinodermata</taxon>
        <taxon>Eleutherozoa</taxon>
        <taxon>Echinozoa</taxon>
        <taxon>Echinoidea</taxon>
        <taxon>Euechinoidea</taxon>
        <taxon>Echinacea</taxon>
        <taxon>Camarodonta</taxon>
        <taxon>Echinidea</taxon>
        <taxon>Strongylocentrotidae</taxon>
        <taxon>Strongylocentrotus</taxon>
    </lineage>
</organism>
<dbReference type="GO" id="GO:0005509">
    <property type="term" value="F:calcium ion binding"/>
    <property type="evidence" value="ECO:0000318"/>
    <property type="project" value="GO_Central"/>
</dbReference>
<keyword evidence="7" id="KW-1185">Reference proteome</keyword>
<name>A0A7M7P952_STRPU</name>
<dbReference type="OrthoDB" id="343296at2759"/>
<feature type="domain" description="EF-hand" evidence="5">
    <location>
        <begin position="71"/>
        <end position="107"/>
    </location>
</feature>
<evidence type="ECO:0000256" key="1">
    <source>
        <dbReference type="ARBA" id="ARBA00022723"/>
    </source>
</evidence>
<dbReference type="KEGG" id="spu:115926754"/>
<dbReference type="AlphaFoldDB" id="A0A7M7P952"/>
<evidence type="ECO:0000313" key="6">
    <source>
        <dbReference type="EnsemblMetazoa" id="XP_030847875"/>
    </source>
</evidence>
<dbReference type="Pfam" id="PF13499">
    <property type="entry name" value="EF-hand_7"/>
    <property type="match status" value="1"/>
</dbReference>
<protein>
    <recommendedName>
        <fullName evidence="5">EF-hand domain-containing protein</fullName>
    </recommendedName>
</protein>
<evidence type="ECO:0000259" key="5">
    <source>
        <dbReference type="PROSITE" id="PS50222"/>
    </source>
</evidence>
<sequence length="141" mass="16261">MAANLLFSEDQIKEYKTKFDAFDRNSDGNFPTMFLGNAMKSVGHVLTAAELENSRRDRKGTTTFPQFLAMILDKKCRKVFKAMDKDDKDKLLSADEVRQAMLSFDRQITEDKIKEMIEKADFTNDGKCSLEEFVKMVMNFC</sequence>
<dbReference type="InterPro" id="IPR050145">
    <property type="entry name" value="Centrin_CML-like"/>
</dbReference>
<dbReference type="EnsemblMetazoa" id="XM_030992015">
    <property type="protein sequence ID" value="XP_030847875"/>
    <property type="gene ID" value="LOC115926754"/>
</dbReference>
<dbReference type="Gene3D" id="1.10.238.10">
    <property type="entry name" value="EF-hand"/>
    <property type="match status" value="2"/>
</dbReference>
<reference evidence="7" key="1">
    <citation type="submission" date="2015-02" db="EMBL/GenBank/DDBJ databases">
        <title>Genome sequencing for Strongylocentrotus purpuratus.</title>
        <authorList>
            <person name="Murali S."/>
            <person name="Liu Y."/>
            <person name="Vee V."/>
            <person name="English A."/>
            <person name="Wang M."/>
            <person name="Skinner E."/>
            <person name="Han Y."/>
            <person name="Muzny D.M."/>
            <person name="Worley K.C."/>
            <person name="Gibbs R.A."/>
        </authorList>
    </citation>
    <scope>NUCLEOTIDE SEQUENCE</scope>
</reference>
<reference evidence="6" key="2">
    <citation type="submission" date="2021-01" db="UniProtKB">
        <authorList>
            <consortium name="EnsemblMetazoa"/>
        </authorList>
    </citation>
    <scope>IDENTIFICATION</scope>
</reference>
<dbReference type="SUPFAM" id="SSF47473">
    <property type="entry name" value="EF-hand"/>
    <property type="match status" value="1"/>
</dbReference>